<evidence type="ECO:0000256" key="1">
    <source>
        <dbReference type="SAM" id="SignalP"/>
    </source>
</evidence>
<reference evidence="2 3" key="1">
    <citation type="submission" date="2020-08" db="EMBL/GenBank/DDBJ databases">
        <title>Acidobacteriota in marine sediments use diverse sulfur dissimilation pathways.</title>
        <authorList>
            <person name="Wasmund K."/>
        </authorList>
    </citation>
    <scope>NUCLEOTIDE SEQUENCE [LARGE SCALE GENOMIC DNA]</scope>
    <source>
        <strain evidence="2">MAG AM3-A</strain>
    </source>
</reference>
<evidence type="ECO:0000313" key="2">
    <source>
        <dbReference type="EMBL" id="MBD3870444.1"/>
    </source>
</evidence>
<evidence type="ECO:0008006" key="4">
    <source>
        <dbReference type="Google" id="ProtNLM"/>
    </source>
</evidence>
<organism evidence="2 3">
    <name type="scientific">Candidatus Sulfomarinibacter kjeldsenii</name>
    <dbReference type="NCBI Taxonomy" id="2885994"/>
    <lineage>
        <taxon>Bacteria</taxon>
        <taxon>Pseudomonadati</taxon>
        <taxon>Acidobacteriota</taxon>
        <taxon>Thermoanaerobaculia</taxon>
        <taxon>Thermoanaerobaculales</taxon>
        <taxon>Candidatus Sulfomarinibacteraceae</taxon>
        <taxon>Candidatus Sulfomarinibacter</taxon>
    </lineage>
</organism>
<sequence>MGDRAMVVTTVVLMAALSGSAFSPGAVMDFPGRYFDTRVRENFQRYVKASWPGPTELMRLWSDRDLSEEQRVALLLGGAVYHDPVMLPAYRAAIESKSQRLRQAAIYGFRDLIGDRPPNVNVTIDEKALKALAGEMGWVQQTLRRHSLLEIWLQSALAQEGASLPDYIGIKLIRSPDDCFGAAERVFDVGDLDLLVTAYEQSQDRNNRIALLKLIEAVSVSRFLIIPKGQHKGWGKSLVDTALRRLDGKVRQWRNNNCQLDGEAVLYQNLRSLGAKNRDPLGPGSDRLWLALLDGTNSRWWALAARRLYASGGPWYELSVLRPDTEDNGRRRNELSSWYSPITRTIREQKSQRKPGMKR</sequence>
<feature type="chain" id="PRO_5035212510" description="HEAT repeat domain-containing protein" evidence="1">
    <location>
        <begin position="24"/>
        <end position="359"/>
    </location>
</feature>
<proteinExistence type="predicted"/>
<gene>
    <name evidence="2" type="ORF">IFJ97_03680</name>
</gene>
<dbReference type="AlphaFoldDB" id="A0A8J6Y6H7"/>
<evidence type="ECO:0000313" key="3">
    <source>
        <dbReference type="Proteomes" id="UP000598633"/>
    </source>
</evidence>
<accession>A0A8J6Y6H7</accession>
<keyword evidence="1" id="KW-0732">Signal</keyword>
<protein>
    <recommendedName>
        <fullName evidence="4">HEAT repeat domain-containing protein</fullName>
    </recommendedName>
</protein>
<dbReference type="Proteomes" id="UP000598633">
    <property type="component" value="Unassembled WGS sequence"/>
</dbReference>
<dbReference type="EMBL" id="JACXWA010000062">
    <property type="protein sequence ID" value="MBD3870444.1"/>
    <property type="molecule type" value="Genomic_DNA"/>
</dbReference>
<feature type="signal peptide" evidence="1">
    <location>
        <begin position="1"/>
        <end position="23"/>
    </location>
</feature>
<name>A0A8J6Y6H7_9BACT</name>
<comment type="caution">
    <text evidence="2">The sequence shown here is derived from an EMBL/GenBank/DDBJ whole genome shotgun (WGS) entry which is preliminary data.</text>
</comment>